<name>A0A9W6QWB5_9PSEU</name>
<reference evidence="1" key="1">
    <citation type="submission" date="2023-03" db="EMBL/GenBank/DDBJ databases">
        <title>Amycolatopsis taiwanensis NBRC 103393.</title>
        <authorList>
            <person name="Ichikawa N."/>
            <person name="Sato H."/>
            <person name="Tonouchi N."/>
        </authorList>
    </citation>
    <scope>NUCLEOTIDE SEQUENCE</scope>
    <source>
        <strain evidence="1">NBRC 103393</strain>
    </source>
</reference>
<dbReference type="Proteomes" id="UP001165136">
    <property type="component" value="Unassembled WGS sequence"/>
</dbReference>
<dbReference type="AlphaFoldDB" id="A0A9W6QWB5"/>
<accession>A0A9W6QWB5</accession>
<evidence type="ECO:0000313" key="2">
    <source>
        <dbReference type="Proteomes" id="UP001165136"/>
    </source>
</evidence>
<evidence type="ECO:0000313" key="1">
    <source>
        <dbReference type="EMBL" id="GLY63826.1"/>
    </source>
</evidence>
<dbReference type="RefSeq" id="WP_285485669.1">
    <property type="nucleotide sequence ID" value="NZ_BSTI01000001.1"/>
</dbReference>
<gene>
    <name evidence="1" type="ORF">Atai01_04450</name>
</gene>
<protein>
    <submittedName>
        <fullName evidence="1">Uncharacterized protein</fullName>
    </submittedName>
</protein>
<comment type="caution">
    <text evidence="1">The sequence shown here is derived from an EMBL/GenBank/DDBJ whole genome shotgun (WGS) entry which is preliminary data.</text>
</comment>
<organism evidence="1 2">
    <name type="scientific">Amycolatopsis taiwanensis</name>
    <dbReference type="NCBI Taxonomy" id="342230"/>
    <lineage>
        <taxon>Bacteria</taxon>
        <taxon>Bacillati</taxon>
        <taxon>Actinomycetota</taxon>
        <taxon>Actinomycetes</taxon>
        <taxon>Pseudonocardiales</taxon>
        <taxon>Pseudonocardiaceae</taxon>
        <taxon>Amycolatopsis</taxon>
    </lineage>
</organism>
<dbReference type="EMBL" id="BSTI01000001">
    <property type="protein sequence ID" value="GLY63826.1"/>
    <property type="molecule type" value="Genomic_DNA"/>
</dbReference>
<keyword evidence="2" id="KW-1185">Reference proteome</keyword>
<sequence length="81" mass="9111">MDSLFAVLLTFFSPARAKKSVAKDLDRIFGGMTQAREWAHTVVASADIDPARYPVRAIRELRAQERRLRLAGAKALVDQLR</sequence>
<proteinExistence type="predicted"/>